<name>A0ABW0IXQ6_9HYPH</name>
<comment type="caution">
    <text evidence="1">The sequence shown here is derived from an EMBL/GenBank/DDBJ whole genome shotgun (WGS) entry which is preliminary data.</text>
</comment>
<proteinExistence type="predicted"/>
<sequence>MRDLANHLHVKRAISPAAAVTDNTAIVSQIIDRAGYEKLMFAISTGSLADADATFTVLLEHGDAANLSDAAAVPDAQLTGTEALAGFGFGDDDEVRKLGYVGPRRYLRLTITPANNTGNVFVSAVAILASGRYGPPANPPV</sequence>
<evidence type="ECO:0000313" key="1">
    <source>
        <dbReference type="EMBL" id="MFC5421958.1"/>
    </source>
</evidence>
<dbReference type="RefSeq" id="WP_377800261.1">
    <property type="nucleotide sequence ID" value="NZ_JBHSLW010000034.1"/>
</dbReference>
<protein>
    <submittedName>
        <fullName evidence="1">Uncharacterized protein</fullName>
    </submittedName>
</protein>
<gene>
    <name evidence="1" type="ORF">ACFPOB_20560</name>
</gene>
<reference evidence="2" key="1">
    <citation type="journal article" date="2019" name="Int. J. Syst. Evol. Microbiol.">
        <title>The Global Catalogue of Microorganisms (GCM) 10K type strain sequencing project: providing services to taxonomists for standard genome sequencing and annotation.</title>
        <authorList>
            <consortium name="The Broad Institute Genomics Platform"/>
            <consortium name="The Broad Institute Genome Sequencing Center for Infectious Disease"/>
            <person name="Wu L."/>
            <person name="Ma J."/>
        </authorList>
    </citation>
    <scope>NUCLEOTIDE SEQUENCE [LARGE SCALE GENOMIC DNA]</scope>
    <source>
        <strain evidence="2">NCAIM B.01391</strain>
    </source>
</reference>
<dbReference type="EMBL" id="JBHSLW010000034">
    <property type="protein sequence ID" value="MFC5421958.1"/>
    <property type="molecule type" value="Genomic_DNA"/>
</dbReference>
<evidence type="ECO:0000313" key="2">
    <source>
        <dbReference type="Proteomes" id="UP001596053"/>
    </source>
</evidence>
<organism evidence="1 2">
    <name type="scientific">Bosea eneae</name>
    <dbReference type="NCBI Taxonomy" id="151454"/>
    <lineage>
        <taxon>Bacteria</taxon>
        <taxon>Pseudomonadati</taxon>
        <taxon>Pseudomonadota</taxon>
        <taxon>Alphaproteobacteria</taxon>
        <taxon>Hyphomicrobiales</taxon>
        <taxon>Boseaceae</taxon>
        <taxon>Bosea</taxon>
    </lineage>
</organism>
<keyword evidence="2" id="KW-1185">Reference proteome</keyword>
<accession>A0ABW0IXQ6</accession>
<dbReference type="Proteomes" id="UP001596053">
    <property type="component" value="Unassembled WGS sequence"/>
</dbReference>